<gene>
    <name evidence="1" type="ORF">ACFSR9_08920</name>
</gene>
<dbReference type="EMBL" id="JBHUMK010000037">
    <property type="protein sequence ID" value="MFD2609558.1"/>
    <property type="molecule type" value="Genomic_DNA"/>
</dbReference>
<sequence length="172" mass="18967">MTAPTPLPPWPENTALLLRLVYQRAKVLANLPNLVSRALQDTEITAGRSEFCVADSEEAGGAGWDGDLIVLPRTYSGYVAVHYPATTDQRETFPDEARLTAALATFTEDARARQIEGLREFGLVPARWFLNDRPVRVQKPSVLTLEITWTLGVDLRIPAEFLNPHATGGKTP</sequence>
<dbReference type="Proteomes" id="UP001597475">
    <property type="component" value="Unassembled WGS sequence"/>
</dbReference>
<accession>A0ABW5P3X3</accession>
<evidence type="ECO:0000313" key="2">
    <source>
        <dbReference type="Proteomes" id="UP001597475"/>
    </source>
</evidence>
<name>A0ABW5P3X3_9DEIO</name>
<organism evidence="1 2">
    <name type="scientific">Deinococcus taklimakanensis</name>
    <dbReference type="NCBI Taxonomy" id="536443"/>
    <lineage>
        <taxon>Bacteria</taxon>
        <taxon>Thermotogati</taxon>
        <taxon>Deinococcota</taxon>
        <taxon>Deinococci</taxon>
        <taxon>Deinococcales</taxon>
        <taxon>Deinococcaceae</taxon>
        <taxon>Deinococcus</taxon>
    </lineage>
</organism>
<reference evidence="2" key="1">
    <citation type="journal article" date="2019" name="Int. J. Syst. Evol. Microbiol.">
        <title>The Global Catalogue of Microorganisms (GCM) 10K type strain sequencing project: providing services to taxonomists for standard genome sequencing and annotation.</title>
        <authorList>
            <consortium name="The Broad Institute Genomics Platform"/>
            <consortium name="The Broad Institute Genome Sequencing Center for Infectious Disease"/>
            <person name="Wu L."/>
            <person name="Ma J."/>
        </authorList>
    </citation>
    <scope>NUCLEOTIDE SEQUENCE [LARGE SCALE GENOMIC DNA]</scope>
    <source>
        <strain evidence="2">KCTC 33842</strain>
    </source>
</reference>
<proteinExistence type="predicted"/>
<protein>
    <submittedName>
        <fullName evidence="1">Uncharacterized protein</fullName>
    </submittedName>
</protein>
<dbReference type="RefSeq" id="WP_386845028.1">
    <property type="nucleotide sequence ID" value="NZ_JBHUMK010000037.1"/>
</dbReference>
<comment type="caution">
    <text evidence="1">The sequence shown here is derived from an EMBL/GenBank/DDBJ whole genome shotgun (WGS) entry which is preliminary data.</text>
</comment>
<keyword evidence="2" id="KW-1185">Reference proteome</keyword>
<evidence type="ECO:0000313" key="1">
    <source>
        <dbReference type="EMBL" id="MFD2609558.1"/>
    </source>
</evidence>